<dbReference type="GO" id="GO:0006629">
    <property type="term" value="P:lipid metabolic process"/>
    <property type="evidence" value="ECO:0007669"/>
    <property type="project" value="InterPro"/>
</dbReference>
<proteinExistence type="predicted"/>
<reference evidence="1 2" key="1">
    <citation type="journal article" date="2016" name="Sci. Rep.">
        <title>Insights into Adaptations to a Near-Obligate Nematode Endoparasitic Lifestyle from the Finished Genome of Drechmeria coniospora.</title>
        <authorList>
            <person name="Zhang L."/>
            <person name="Zhou Z."/>
            <person name="Guo Q."/>
            <person name="Fokkens L."/>
            <person name="Miskei M."/>
            <person name="Pocsi I."/>
            <person name="Zhang W."/>
            <person name="Chen M."/>
            <person name="Wang L."/>
            <person name="Sun Y."/>
            <person name="Donzelli B.G."/>
            <person name="Gibson D.M."/>
            <person name="Nelson D.R."/>
            <person name="Luo J.G."/>
            <person name="Rep M."/>
            <person name="Liu H."/>
            <person name="Yang S."/>
            <person name="Wang J."/>
            <person name="Krasnoff S.B."/>
            <person name="Xu Y."/>
            <person name="Molnar I."/>
            <person name="Lin M."/>
        </authorList>
    </citation>
    <scope>NUCLEOTIDE SEQUENCE [LARGE SCALE GENOMIC DNA]</scope>
    <source>
        <strain evidence="1 2">ARSEF 6962</strain>
    </source>
</reference>
<dbReference type="Gene3D" id="3.20.20.190">
    <property type="entry name" value="Phosphatidylinositol (PI) phosphodiesterase"/>
    <property type="match status" value="1"/>
</dbReference>
<dbReference type="Proteomes" id="UP000076580">
    <property type="component" value="Chromosome 01"/>
</dbReference>
<evidence type="ECO:0000313" key="1">
    <source>
        <dbReference type="EMBL" id="KYK60304.1"/>
    </source>
</evidence>
<dbReference type="SUPFAM" id="SSF51695">
    <property type="entry name" value="PLC-like phosphodiesterases"/>
    <property type="match status" value="1"/>
</dbReference>
<dbReference type="PANTHER" id="PTHR13593:SF146">
    <property type="entry name" value="PLC-LIKE PHOSPHODIESTERASE"/>
    <property type="match status" value="1"/>
</dbReference>
<dbReference type="InterPro" id="IPR017946">
    <property type="entry name" value="PLC-like_Pdiesterase_TIM-brl"/>
</dbReference>
<sequence>MLDAVESTQADMAALHATTTSLPSSAMNDVVRAGLEEVLARFLYTTQLLREAPSLFKVQLILPLAMQLLHFVGVGVDPVACNGHGELCGRRYSDVTMIGTHNSAFVGDSPVHNQYVSVTAQLDMGVRFLQAQARDRRGRIDLCHTYCWELDVGPLTSYLDEVSDWMGRHPDEVVTLLLTNNDGIDVDRFAAALETTPLTKLVFRPGRELVAKAQWPTLGELIKANTRLVIFMDYHADQAKVDYIMSEFDYFWETPYGVTDRNFPTCLVDRPAGGDPERLMGIMNHMLNYKIGDIVFPNQLDASSTNSMASIRKQVDLCKDEGKPQPNVILLDWVNIGDAQQVQMVLNGLA</sequence>
<dbReference type="AlphaFoldDB" id="A0A151GT55"/>
<dbReference type="RefSeq" id="XP_040659656.1">
    <property type="nucleotide sequence ID" value="XM_040798773.1"/>
</dbReference>
<keyword evidence="2" id="KW-1185">Reference proteome</keyword>
<dbReference type="PANTHER" id="PTHR13593">
    <property type="match status" value="1"/>
</dbReference>
<comment type="caution">
    <text evidence="1">The sequence shown here is derived from an EMBL/GenBank/DDBJ whole genome shotgun (WGS) entry which is preliminary data.</text>
</comment>
<dbReference type="EMBL" id="LAYC01000001">
    <property type="protein sequence ID" value="KYK60304.1"/>
    <property type="molecule type" value="Genomic_DNA"/>
</dbReference>
<dbReference type="GeneID" id="63714084"/>
<dbReference type="Pfam" id="PF26146">
    <property type="entry name" value="PI-PLC_X"/>
    <property type="match status" value="1"/>
</dbReference>
<dbReference type="STRING" id="98403.A0A151GT55"/>
<dbReference type="InParanoid" id="A0A151GT55"/>
<gene>
    <name evidence="1" type="ORF">DCS_01441</name>
</gene>
<dbReference type="InterPro" id="IPR051057">
    <property type="entry name" value="PI-PLC_domain"/>
</dbReference>
<organism evidence="1 2">
    <name type="scientific">Drechmeria coniospora</name>
    <name type="common">Nematophagous fungus</name>
    <name type="synonym">Meria coniospora</name>
    <dbReference type="NCBI Taxonomy" id="98403"/>
    <lineage>
        <taxon>Eukaryota</taxon>
        <taxon>Fungi</taxon>
        <taxon>Dikarya</taxon>
        <taxon>Ascomycota</taxon>
        <taxon>Pezizomycotina</taxon>
        <taxon>Sordariomycetes</taxon>
        <taxon>Hypocreomycetidae</taxon>
        <taxon>Hypocreales</taxon>
        <taxon>Ophiocordycipitaceae</taxon>
        <taxon>Drechmeria</taxon>
    </lineage>
</organism>
<dbReference type="GO" id="GO:0008081">
    <property type="term" value="F:phosphoric diester hydrolase activity"/>
    <property type="evidence" value="ECO:0007669"/>
    <property type="project" value="InterPro"/>
</dbReference>
<accession>A0A151GT55</accession>
<protein>
    <submittedName>
        <fullName evidence="1">PLC-like phosphodiesterase, TIM beta/alpha-barrel domain protein</fullName>
    </submittedName>
</protein>
<name>A0A151GT55_DRECN</name>
<evidence type="ECO:0000313" key="2">
    <source>
        <dbReference type="Proteomes" id="UP000076580"/>
    </source>
</evidence>